<dbReference type="EMBL" id="LJUO01000216">
    <property type="protein sequence ID" value="KPK67514.1"/>
    <property type="molecule type" value="Genomic_DNA"/>
</dbReference>
<evidence type="ECO:0000256" key="1">
    <source>
        <dbReference type="SAM" id="SignalP"/>
    </source>
</evidence>
<feature type="non-terminal residue" evidence="2">
    <location>
        <position position="471"/>
    </location>
</feature>
<name>A0A0S8G6R8_UNCW3</name>
<evidence type="ECO:0000313" key="3">
    <source>
        <dbReference type="Proteomes" id="UP000051096"/>
    </source>
</evidence>
<dbReference type="InterPro" id="IPR036278">
    <property type="entry name" value="Sialidase_sf"/>
</dbReference>
<organism evidence="2 3">
    <name type="scientific">candidate division WOR_3 bacterium SM23_60</name>
    <dbReference type="NCBI Taxonomy" id="1703780"/>
    <lineage>
        <taxon>Bacteria</taxon>
        <taxon>Bacteria division WOR-3</taxon>
    </lineage>
</organism>
<comment type="caution">
    <text evidence="2">The sequence shown here is derived from an EMBL/GenBank/DDBJ whole genome shotgun (WGS) entry which is preliminary data.</text>
</comment>
<evidence type="ECO:0008006" key="4">
    <source>
        <dbReference type="Google" id="ProtNLM"/>
    </source>
</evidence>
<reference evidence="2 3" key="1">
    <citation type="journal article" date="2015" name="Microbiome">
        <title>Genomic resolution of linkages in carbon, nitrogen, and sulfur cycling among widespread estuary sediment bacteria.</title>
        <authorList>
            <person name="Baker B.J."/>
            <person name="Lazar C.S."/>
            <person name="Teske A.P."/>
            <person name="Dick G.J."/>
        </authorList>
    </citation>
    <scope>NUCLEOTIDE SEQUENCE [LARGE SCALE GENOMIC DNA]</scope>
    <source>
        <strain evidence="2">SM23_60</strain>
    </source>
</reference>
<accession>A0A0S8G6R8</accession>
<keyword evidence="1" id="KW-0732">Signal</keyword>
<feature type="chain" id="PRO_5006646713" description="Exo-alpha-sialidase" evidence="1">
    <location>
        <begin position="17"/>
        <end position="471"/>
    </location>
</feature>
<feature type="signal peptide" evidence="1">
    <location>
        <begin position="1"/>
        <end position="16"/>
    </location>
</feature>
<evidence type="ECO:0000313" key="2">
    <source>
        <dbReference type="EMBL" id="KPK67514.1"/>
    </source>
</evidence>
<sequence length="471" mass="52253">MKTILTSLLLTCLAFAVSDQIISGVVEVPSQQIVTEIELPADFDFDAAQLELKQARTQGNTQRVHKLSQMIHQYWLEHRETLPDPIMRGEQGNYTPERMNEDHGSRDAAPLWGNDIRIDPNDGVRDVAIASTSNGDLYASSVWYDGADWHYLLHMSQDDGETWSVLWDTYTTGFTFFEPGIFVSRDTIIISYILYRQSDGYYRNWTIAAGPGPTWNPLYWGSPTGDFQNIVFADLDVCTDGAIYLDHYVYATWLEDYMPDSTRPMAAVSQDINVSAWGSPIVLDVSGGGAYWGDTRVAFGSSTDALWIVADARPVAYPANDEGITGWLSTNYGSSWTGYQNLTPFSNHYDEFDPAIAGSHNNTNWVVLHTTADTATGADPDIDNTYSTNDGTVWTTTGWIGANENTHADVWVDDNSTGFYGACLQDRTGNIEHIRYKDCPTSDPTAWTTSVLVNDDVNGVLSDAYGPSVTF</sequence>
<dbReference type="Proteomes" id="UP000051096">
    <property type="component" value="Unassembled WGS sequence"/>
</dbReference>
<dbReference type="AlphaFoldDB" id="A0A0S8G6R8"/>
<gene>
    <name evidence="2" type="ORF">AMJ87_13240</name>
</gene>
<protein>
    <recommendedName>
        <fullName evidence="4">Exo-alpha-sialidase</fullName>
    </recommendedName>
</protein>
<proteinExistence type="predicted"/>
<dbReference type="SUPFAM" id="SSF50939">
    <property type="entry name" value="Sialidases"/>
    <property type="match status" value="1"/>
</dbReference>